<dbReference type="InterPro" id="IPR006045">
    <property type="entry name" value="Cupin_1"/>
</dbReference>
<dbReference type="CDD" id="cd02243">
    <property type="entry name" value="cupin_11S_legumin_C"/>
    <property type="match status" value="1"/>
</dbReference>
<evidence type="ECO:0000259" key="9">
    <source>
        <dbReference type="SMART" id="SM00835"/>
    </source>
</evidence>
<accession>A0A6V7NQS7</accession>
<dbReference type="PANTHER" id="PTHR31189">
    <property type="entry name" value="OS03G0336100 PROTEIN-RELATED"/>
    <property type="match status" value="1"/>
</dbReference>
<feature type="domain" description="Cupin type-1" evidence="9">
    <location>
        <begin position="336"/>
        <end position="485"/>
    </location>
</feature>
<name>A0A6V7NQS7_ANACO</name>
<reference evidence="10" key="1">
    <citation type="submission" date="2020-07" db="EMBL/GenBank/DDBJ databases">
        <authorList>
            <person name="Lin J."/>
        </authorList>
    </citation>
    <scope>NUCLEOTIDE SEQUENCE</scope>
</reference>
<dbReference type="InterPro" id="IPR050253">
    <property type="entry name" value="Seed_Storage-Functional"/>
</dbReference>
<comment type="similarity">
    <text evidence="1">Belongs to the 11S seed storage protein (globulins) family.</text>
</comment>
<feature type="region of interest" description="Disordered" evidence="7">
    <location>
        <begin position="147"/>
        <end position="166"/>
    </location>
</feature>
<gene>
    <name evidence="10" type="ORF">CB5_LOCUS4084</name>
</gene>
<dbReference type="SUPFAM" id="SSF51182">
    <property type="entry name" value="RmlC-like cupins"/>
    <property type="match status" value="2"/>
</dbReference>
<feature type="compositionally biased region" description="Basic and acidic residues" evidence="7">
    <location>
        <begin position="154"/>
        <end position="166"/>
    </location>
</feature>
<sequence>MATLSSLFGLSLSLILLLLFHNSFAQLECDQGREQSPWQSHHWFRGQRECRFERLDALQPARRIQSEAGFTEFFDQSNEQFQCAGVSIRRRVIEPSGLLLPSYSNAPCLVYILQGSFVLCMLHASLVAGRGITGTVFPGCPETYQSFQQQSQQQREEGGGQSQRFRDEHQKVHRFREGDIIALPAGVANWCYNDGDTPVVAITVFDTSNSANQLDPRRREFLLAGSHRSSERRQESFGQQTYEGQYEEQTGVNILRGFNPDLLAEALGVNREVARRLQSQDDRRGEIVRVRHGLQFLRPSVREEQHEQYSEKREERRKGGQCNGLEETYCALKTRENINDPTRADVYTPQGGRITSLNSQKFPILNLIQMSAERGVLRRNAFHAPHWNINAHSIMYVTGGRGRVQIVNNQGRTVFDGELRRGQVLVIPQNYAVLKRAQREGFEWVSFKTNSNAMVNQIVGKASALRGMPVDVLMNAYRLSREEALRLKFNRGDQMTNALHAPHWNINAHSIMYVTAGRGRVQIVNNLGRNIFGGELRRGQVLVVPQNFAVVKRAQSESFEWVSFKTNNNAMVNLIVGKASALRGMPVDVLANAYRLSREEATRLKYNRGDQMTVFTPRTVLVIVMS</sequence>
<keyword evidence="5" id="KW-0708">Seed storage protein</keyword>
<dbReference type="GO" id="GO:0048316">
    <property type="term" value="P:seed development"/>
    <property type="evidence" value="ECO:0007669"/>
    <property type="project" value="UniProtKB-ARBA"/>
</dbReference>
<dbReference type="CDD" id="cd02242">
    <property type="entry name" value="cupin_11S_legumin_N"/>
    <property type="match status" value="1"/>
</dbReference>
<proteinExistence type="inferred from homology"/>
<feature type="chain" id="PRO_5028414319" description="Cupin type-1 domain-containing protein" evidence="8">
    <location>
        <begin position="26"/>
        <end position="626"/>
    </location>
</feature>
<evidence type="ECO:0000256" key="1">
    <source>
        <dbReference type="ARBA" id="ARBA00007178"/>
    </source>
</evidence>
<feature type="domain" description="Cupin type-1" evidence="9">
    <location>
        <begin position="53"/>
        <end position="275"/>
    </location>
</feature>
<dbReference type="FunFam" id="2.60.120.10:FF:000073">
    <property type="entry name" value="Glycinin G1"/>
    <property type="match status" value="1"/>
</dbReference>
<evidence type="ECO:0000313" key="10">
    <source>
        <dbReference type="EMBL" id="CAD1820873.1"/>
    </source>
</evidence>
<dbReference type="InterPro" id="IPR011051">
    <property type="entry name" value="RmlC_Cupin_sf"/>
</dbReference>
<keyword evidence="6" id="KW-1015">Disulfide bond</keyword>
<comment type="subunit">
    <text evidence="2">Hexamer; each subunit is composed of an acidic and a basic chain derived from a single precursor and linked by a disulfide bond.</text>
</comment>
<dbReference type="SMART" id="SM00835">
    <property type="entry name" value="Cupin_1"/>
    <property type="match status" value="3"/>
</dbReference>
<organism evidence="10">
    <name type="scientific">Ananas comosus var. bracteatus</name>
    <name type="common">red pineapple</name>
    <dbReference type="NCBI Taxonomy" id="296719"/>
    <lineage>
        <taxon>Eukaryota</taxon>
        <taxon>Viridiplantae</taxon>
        <taxon>Streptophyta</taxon>
        <taxon>Embryophyta</taxon>
        <taxon>Tracheophyta</taxon>
        <taxon>Spermatophyta</taxon>
        <taxon>Magnoliopsida</taxon>
        <taxon>Liliopsida</taxon>
        <taxon>Poales</taxon>
        <taxon>Bromeliaceae</taxon>
        <taxon>Bromelioideae</taxon>
        <taxon>Ananas</taxon>
    </lineage>
</organism>
<dbReference type="Gene3D" id="2.60.120.10">
    <property type="entry name" value="Jelly Rolls"/>
    <property type="match status" value="3"/>
</dbReference>
<dbReference type="GO" id="GO:0045735">
    <property type="term" value="F:nutrient reservoir activity"/>
    <property type="evidence" value="ECO:0007669"/>
    <property type="project" value="UniProtKB-KW"/>
</dbReference>
<feature type="signal peptide" evidence="8">
    <location>
        <begin position="1"/>
        <end position="25"/>
    </location>
</feature>
<keyword evidence="3 8" id="KW-0732">Signal</keyword>
<dbReference type="PRINTS" id="PR00439">
    <property type="entry name" value="11SGLOBULIN"/>
</dbReference>
<dbReference type="InterPro" id="IPR006044">
    <property type="entry name" value="11S_seedstore_pln"/>
</dbReference>
<evidence type="ECO:0000256" key="7">
    <source>
        <dbReference type="SAM" id="MobiDB-lite"/>
    </source>
</evidence>
<evidence type="ECO:0000256" key="2">
    <source>
        <dbReference type="ARBA" id="ARBA00011818"/>
    </source>
</evidence>
<keyword evidence="4" id="KW-0758">Storage protein</keyword>
<dbReference type="EMBL" id="LR862141">
    <property type="protein sequence ID" value="CAD1820873.1"/>
    <property type="molecule type" value="Genomic_DNA"/>
</dbReference>
<protein>
    <recommendedName>
        <fullName evidence="9">Cupin type-1 domain-containing protein</fullName>
    </recommendedName>
</protein>
<evidence type="ECO:0000256" key="6">
    <source>
        <dbReference type="ARBA" id="ARBA00023157"/>
    </source>
</evidence>
<dbReference type="InterPro" id="IPR014710">
    <property type="entry name" value="RmlC-like_jellyroll"/>
</dbReference>
<dbReference type="PANTHER" id="PTHR31189:SF35">
    <property type="entry name" value="12S SEED STORAGE PROTEIN CRB"/>
    <property type="match status" value="1"/>
</dbReference>
<evidence type="ECO:0000256" key="8">
    <source>
        <dbReference type="SAM" id="SignalP"/>
    </source>
</evidence>
<dbReference type="Pfam" id="PF00190">
    <property type="entry name" value="Cupin_1"/>
    <property type="match status" value="4"/>
</dbReference>
<evidence type="ECO:0000256" key="4">
    <source>
        <dbReference type="ARBA" id="ARBA00022761"/>
    </source>
</evidence>
<feature type="domain" description="Cupin type-1" evidence="9">
    <location>
        <begin position="487"/>
        <end position="602"/>
    </location>
</feature>
<evidence type="ECO:0000256" key="3">
    <source>
        <dbReference type="ARBA" id="ARBA00022729"/>
    </source>
</evidence>
<dbReference type="AlphaFoldDB" id="A0A6V7NQS7"/>
<evidence type="ECO:0000256" key="5">
    <source>
        <dbReference type="ARBA" id="ARBA00023129"/>
    </source>
</evidence>